<dbReference type="Gene3D" id="1.25.10.10">
    <property type="entry name" value="Leucine-rich Repeat Variant"/>
    <property type="match status" value="5"/>
</dbReference>
<protein>
    <submittedName>
        <fullName evidence="4">Putative lyase</fullName>
    </submittedName>
</protein>
<dbReference type="SUPFAM" id="SSF50998">
    <property type="entry name" value="Quinoprotein alcohol dehydrogenase-like"/>
    <property type="match status" value="1"/>
</dbReference>
<dbReference type="PROSITE" id="PS50077">
    <property type="entry name" value="HEAT_REPEAT"/>
    <property type="match status" value="1"/>
</dbReference>
<feature type="region of interest" description="Disordered" evidence="2">
    <location>
        <begin position="70"/>
        <end position="151"/>
    </location>
</feature>
<keyword evidence="4" id="KW-0456">Lyase</keyword>
<organism evidence="4 5">
    <name type="scientific">Thalassoglobus neptunius</name>
    <dbReference type="NCBI Taxonomy" id="1938619"/>
    <lineage>
        <taxon>Bacteria</taxon>
        <taxon>Pseudomonadati</taxon>
        <taxon>Planctomycetota</taxon>
        <taxon>Planctomycetia</taxon>
        <taxon>Planctomycetales</taxon>
        <taxon>Planctomycetaceae</taxon>
        <taxon>Thalassoglobus</taxon>
    </lineage>
</organism>
<evidence type="ECO:0000313" key="4">
    <source>
        <dbReference type="EMBL" id="TWT52058.1"/>
    </source>
</evidence>
<dbReference type="Gene3D" id="2.130.10.10">
    <property type="entry name" value="YVTN repeat-like/Quinoprotein amine dehydrogenase"/>
    <property type="match status" value="1"/>
</dbReference>
<feature type="compositionally biased region" description="Basic and acidic residues" evidence="2">
    <location>
        <begin position="89"/>
        <end position="103"/>
    </location>
</feature>
<dbReference type="SMART" id="SM00320">
    <property type="entry name" value="WD40"/>
    <property type="match status" value="2"/>
</dbReference>
<name>A0A5C5WN51_9PLAN</name>
<feature type="compositionally biased region" description="Polar residues" evidence="2">
    <location>
        <begin position="72"/>
        <end position="88"/>
    </location>
</feature>
<dbReference type="PANTHER" id="PTHR12697">
    <property type="entry name" value="PBS LYASE HEAT-LIKE PROTEIN"/>
    <property type="match status" value="1"/>
</dbReference>
<evidence type="ECO:0000256" key="1">
    <source>
        <dbReference type="ARBA" id="ARBA00045876"/>
    </source>
</evidence>
<dbReference type="OrthoDB" id="207253at2"/>
<dbReference type="InterPro" id="IPR011989">
    <property type="entry name" value="ARM-like"/>
</dbReference>
<dbReference type="InterPro" id="IPR016024">
    <property type="entry name" value="ARM-type_fold"/>
</dbReference>
<proteinExistence type="predicted"/>
<comment type="caution">
    <text evidence="4">The sequence shown here is derived from an EMBL/GenBank/DDBJ whole genome shotgun (WGS) entry which is preliminary data.</text>
</comment>
<dbReference type="GO" id="GO:0016829">
    <property type="term" value="F:lyase activity"/>
    <property type="evidence" value="ECO:0007669"/>
    <property type="project" value="UniProtKB-KW"/>
</dbReference>
<gene>
    <name evidence="4" type="ORF">KOR42_31550</name>
</gene>
<keyword evidence="3" id="KW-1133">Transmembrane helix</keyword>
<dbReference type="GO" id="GO:0016491">
    <property type="term" value="F:oxidoreductase activity"/>
    <property type="evidence" value="ECO:0007669"/>
    <property type="project" value="TreeGrafter"/>
</dbReference>
<sequence>MPTSGFLCFHRATNDPSVVCAPSTDFLDMSHSSKVNSPLVPEADRDCPKCGAAIPRAMLRCRDCGTRVGVSNGAQSADKSRTPQTSLRESSERIGSRKPEVAGKTKTPSGADHLSAAVSDSKAPAVETNDVSQNRVKLADSGEATPKSDRVSTKCGHCQRVVNAPRDLAGAEVRCPSCGKAVRLPKLKVSESGASKSSGNEEEAPEHVVRRQLAEVVQNAIRETDLTLIESPTSSDQARKGKVKKYVQLVERHAETPLDYRKSKDAREAIRKLVELQSQSGGEAILGLLPKLSDQVRPDAIRAIGKLRIAQGFEPVMRTLLSSSSEEVEAAIRAAGNFGVANVVLPLLYVQTINPEHRIRIASSIARLGEPALKPLLGVVTSPSSSDSLRHAALSALRELKSENSVEALAAILDHDSLPIRQIATEALVEIDDPRTLRPLMKLASDPDPEIRQNAIKGLARTRSKKVAPVLVEALNDSSGEVQRNAIVGLGELGDKSFVSNLAPFLDSDNQEVQLTSAEAIARLGDKRIVPKLLGLLENETHGRHDPDVLHRLVKVLHKFRDPRSVLPLCELLDTADAKLRRRVVESLGAVGDSAARPALERVLQRDHADEVRASAAKALGDLGDPKAIEVLTSALHETSEVRVKALISLARFKSSNALPVIRDMVIDPLPQVRYQVASLLGEVGDKSSIAELEELAADDELMVKRAALKSLETLGDERSEAEIVKAGRKLKKARTKVSKGPALSGFDVGALSSVPGGMATVIGGAACVLLLAAYFLFFRSGGGGEEQVVVLRGNVSSVGIAEDGGVIVASRNRGMTETWRVSSGERLWSGTDIPKAKGMVVSKGLNQVMISSAKSALFYDFGTDGSLTNPAEVPGHTSAIRDTVSTSDRRFAATIDVEGIVRVWSLEARNTTGGLTIPKTSNAIALADEGRLLAGGNVALLVWSVETGEILFDANQIGRISTKSGAMTSAAISPSLEFVAAAYGDGTIVVYDLERQRELSRHSIVGGKPQLVFDEDNELIVVNRKLYRLADLRKGELQELGRSIESRTSFEYCSKTNQLVMASDEASGITVTDVKTGDSKLLDLE</sequence>
<dbReference type="SMART" id="SM00567">
    <property type="entry name" value="EZ_HEAT"/>
    <property type="match status" value="12"/>
</dbReference>
<dbReference type="EMBL" id="SIHI01000008">
    <property type="protein sequence ID" value="TWT52058.1"/>
    <property type="molecule type" value="Genomic_DNA"/>
</dbReference>
<feature type="transmembrane region" description="Helical" evidence="3">
    <location>
        <begin position="757"/>
        <end position="778"/>
    </location>
</feature>
<dbReference type="SUPFAM" id="SSF48371">
    <property type="entry name" value="ARM repeat"/>
    <property type="match status" value="2"/>
</dbReference>
<keyword evidence="3" id="KW-0812">Transmembrane</keyword>
<dbReference type="InterPro" id="IPR004155">
    <property type="entry name" value="PBS_lyase_HEAT"/>
</dbReference>
<dbReference type="InterPro" id="IPR015943">
    <property type="entry name" value="WD40/YVTN_repeat-like_dom_sf"/>
</dbReference>
<comment type="function">
    <text evidence="1">Catalyzes the hydroxylation of the N(6)-(4-aminobutyl)-L-lysine intermediate produced by deoxyhypusine synthase/DHPS on a critical lysine of the eukaryotic translation initiation factor 5A/eIF-5A. This is the second step of the post-translational modification of that lysine into an unusual amino acid residue named hypusine. Hypusination is unique to mature eIF-5A factor and is essential for its function.</text>
</comment>
<dbReference type="AlphaFoldDB" id="A0A5C5WN51"/>
<dbReference type="InterPro" id="IPR021133">
    <property type="entry name" value="HEAT_type_2"/>
</dbReference>
<keyword evidence="5" id="KW-1185">Reference proteome</keyword>
<dbReference type="Pfam" id="PF13646">
    <property type="entry name" value="HEAT_2"/>
    <property type="match status" value="3"/>
</dbReference>
<dbReference type="RefSeq" id="WP_146510641.1">
    <property type="nucleotide sequence ID" value="NZ_SIHI01000008.1"/>
</dbReference>
<dbReference type="InterPro" id="IPR001680">
    <property type="entry name" value="WD40_rpt"/>
</dbReference>
<evidence type="ECO:0000313" key="5">
    <source>
        <dbReference type="Proteomes" id="UP000317243"/>
    </source>
</evidence>
<dbReference type="InterPro" id="IPR011047">
    <property type="entry name" value="Quinoprotein_ADH-like_sf"/>
</dbReference>
<reference evidence="4 5" key="1">
    <citation type="submission" date="2019-02" db="EMBL/GenBank/DDBJ databases">
        <title>Deep-cultivation of Planctomycetes and their phenomic and genomic characterization uncovers novel biology.</title>
        <authorList>
            <person name="Wiegand S."/>
            <person name="Jogler M."/>
            <person name="Boedeker C."/>
            <person name="Pinto D."/>
            <person name="Vollmers J."/>
            <person name="Rivas-Marin E."/>
            <person name="Kohn T."/>
            <person name="Peeters S.H."/>
            <person name="Heuer A."/>
            <person name="Rast P."/>
            <person name="Oberbeckmann S."/>
            <person name="Bunk B."/>
            <person name="Jeske O."/>
            <person name="Meyerdierks A."/>
            <person name="Storesund J.E."/>
            <person name="Kallscheuer N."/>
            <person name="Luecker S."/>
            <person name="Lage O.M."/>
            <person name="Pohl T."/>
            <person name="Merkel B.J."/>
            <person name="Hornburger P."/>
            <person name="Mueller R.-W."/>
            <person name="Bruemmer F."/>
            <person name="Labrenz M."/>
            <person name="Spormann A.M."/>
            <person name="Op Den Camp H."/>
            <person name="Overmann J."/>
            <person name="Amann R."/>
            <person name="Jetten M.S.M."/>
            <person name="Mascher T."/>
            <person name="Medema M.H."/>
            <person name="Devos D.P."/>
            <person name="Kaster A.-K."/>
            <person name="Ovreas L."/>
            <person name="Rohde M."/>
            <person name="Galperin M.Y."/>
            <person name="Jogler C."/>
        </authorList>
    </citation>
    <scope>NUCLEOTIDE SEQUENCE [LARGE SCALE GENOMIC DNA]</scope>
    <source>
        <strain evidence="4 5">KOR42</strain>
    </source>
</reference>
<evidence type="ECO:0000256" key="3">
    <source>
        <dbReference type="SAM" id="Phobius"/>
    </source>
</evidence>
<keyword evidence="3" id="KW-0472">Membrane</keyword>
<dbReference type="Proteomes" id="UP000317243">
    <property type="component" value="Unassembled WGS sequence"/>
</dbReference>
<feature type="region of interest" description="Disordered" evidence="2">
    <location>
        <begin position="189"/>
        <end position="209"/>
    </location>
</feature>
<dbReference type="PANTHER" id="PTHR12697:SF5">
    <property type="entry name" value="DEOXYHYPUSINE HYDROXYLASE"/>
    <property type="match status" value="1"/>
</dbReference>
<accession>A0A5C5WN51</accession>
<evidence type="ECO:0000256" key="2">
    <source>
        <dbReference type="SAM" id="MobiDB-lite"/>
    </source>
</evidence>